<gene>
    <name evidence="1" type="ORF">A464_2975</name>
</gene>
<sequence>MDRPEFRRGLSPLARGTPLYVTLEILSRRFIPAGAGNTAYPYLAITLFTVYPRWRGEHPNYTLIVNQKIGLSPLARGTPTNNRGIILY</sequence>
<dbReference type="EMBL" id="CP006608">
    <property type="protein sequence ID" value="AGR60159.1"/>
    <property type="molecule type" value="Genomic_DNA"/>
</dbReference>
<proteinExistence type="predicted"/>
<name>S5MZX8_SALBN</name>
<dbReference type="PATRIC" id="fig|1197719.3.peg.2967"/>
<evidence type="ECO:0000313" key="1">
    <source>
        <dbReference type="EMBL" id="AGR60159.1"/>
    </source>
</evidence>
<protein>
    <submittedName>
        <fullName evidence="1">Uncharacterized protein</fullName>
    </submittedName>
</protein>
<dbReference type="KEGG" id="sbz:A464_2975"/>
<reference evidence="1 2" key="1">
    <citation type="submission" date="2013-07" db="EMBL/GenBank/DDBJ databases">
        <title>Genome sequence of Salmonella bongori N268-08 - a rare clinical isolate.</title>
        <authorList>
            <person name="Marti R."/>
            <person name="Hagens S."/>
            <person name="Loessner M.J."/>
            <person name="Klumpp J."/>
        </authorList>
    </citation>
    <scope>NUCLEOTIDE SEQUENCE [LARGE SCALE GENOMIC DNA]</scope>
    <source>
        <strain evidence="1 2">N268-08</strain>
    </source>
</reference>
<dbReference type="HOGENOM" id="CLU_072989_1_1_6"/>
<organism evidence="1 2">
    <name type="scientific">Salmonella bongori N268-08</name>
    <dbReference type="NCBI Taxonomy" id="1197719"/>
    <lineage>
        <taxon>Bacteria</taxon>
        <taxon>Pseudomonadati</taxon>
        <taxon>Pseudomonadota</taxon>
        <taxon>Gammaproteobacteria</taxon>
        <taxon>Enterobacterales</taxon>
        <taxon>Enterobacteriaceae</taxon>
        <taxon>Salmonella</taxon>
    </lineage>
</organism>
<dbReference type="AntiFam" id="ANF00006">
    <property type="entry name" value="Translation of CRISPR region"/>
</dbReference>
<accession>S5MZX8</accession>
<evidence type="ECO:0000313" key="2">
    <source>
        <dbReference type="Proteomes" id="UP000015042"/>
    </source>
</evidence>
<dbReference type="Proteomes" id="UP000015042">
    <property type="component" value="Chromosome"/>
</dbReference>
<dbReference type="AntiFam" id="ANF00057">
    <property type="entry name" value="Translation of E. coli type CRISPR repeat"/>
</dbReference>
<dbReference type="AlphaFoldDB" id="S5MZX8"/>